<dbReference type="GO" id="GO:0016567">
    <property type="term" value="P:protein ubiquitination"/>
    <property type="evidence" value="ECO:0007669"/>
    <property type="project" value="UniProtKB-UniPathway"/>
</dbReference>
<evidence type="ECO:0000256" key="1">
    <source>
        <dbReference type="ARBA" id="ARBA00004906"/>
    </source>
</evidence>
<dbReference type="Gene3D" id="3.30.505.10">
    <property type="entry name" value="SH2 domain"/>
    <property type="match status" value="1"/>
</dbReference>
<dbReference type="GO" id="GO:0005942">
    <property type="term" value="C:phosphatidylinositol 3-kinase complex"/>
    <property type="evidence" value="ECO:0007669"/>
    <property type="project" value="TreeGrafter"/>
</dbReference>
<dbReference type="PROSITE" id="PS50001">
    <property type="entry name" value="SH2"/>
    <property type="match status" value="1"/>
</dbReference>
<evidence type="ECO:0000259" key="5">
    <source>
        <dbReference type="PROSITE" id="PS50225"/>
    </source>
</evidence>
<dbReference type="Proteomes" id="UP000261520">
    <property type="component" value="Unplaced"/>
</dbReference>
<sequence length="215" mass="24232">NEPCSSVNTQSCVGRSMDLFKQHTPALTPALTPAQPTEPQPGDIMFALVDGAPLPTHLRPFSSPEQYRLVKQTYQQLQHSGYYWGALSMEEAHAMLSDAPLGTFLIRDSVQPDVFFTLSYRGDDAPTSVRVLLNKDLQYSLHGSRRTFPSLFALLTHYTGPTCKLSVPHRKERPERLSHMCRRALVRIYGAHNIRTVSGLSTKEKQSIHFYPYSI</sequence>
<dbReference type="STRING" id="409849.ENSPMGP00000002597"/>
<dbReference type="SMART" id="SM00252">
    <property type="entry name" value="SH2"/>
    <property type="match status" value="1"/>
</dbReference>
<comment type="pathway">
    <text evidence="1">Protein modification; protein ubiquitination.</text>
</comment>
<reference evidence="6" key="2">
    <citation type="submission" date="2025-09" db="UniProtKB">
        <authorList>
            <consortium name="Ensembl"/>
        </authorList>
    </citation>
    <scope>IDENTIFICATION</scope>
</reference>
<evidence type="ECO:0000313" key="7">
    <source>
        <dbReference type="Proteomes" id="UP000261520"/>
    </source>
</evidence>
<dbReference type="GO" id="GO:0046854">
    <property type="term" value="P:phosphatidylinositol phosphate biosynthetic process"/>
    <property type="evidence" value="ECO:0007669"/>
    <property type="project" value="TreeGrafter"/>
</dbReference>
<organism evidence="6 7">
    <name type="scientific">Periophthalmus magnuspinnatus</name>
    <dbReference type="NCBI Taxonomy" id="409849"/>
    <lineage>
        <taxon>Eukaryota</taxon>
        <taxon>Metazoa</taxon>
        <taxon>Chordata</taxon>
        <taxon>Craniata</taxon>
        <taxon>Vertebrata</taxon>
        <taxon>Euteleostomi</taxon>
        <taxon>Actinopterygii</taxon>
        <taxon>Neopterygii</taxon>
        <taxon>Teleostei</taxon>
        <taxon>Neoteleostei</taxon>
        <taxon>Acanthomorphata</taxon>
        <taxon>Gobiaria</taxon>
        <taxon>Gobiiformes</taxon>
        <taxon>Gobioidei</taxon>
        <taxon>Gobiidae</taxon>
        <taxon>Oxudercinae</taxon>
        <taxon>Periophthalmus</taxon>
    </lineage>
</organism>
<keyword evidence="7" id="KW-1185">Reference proteome</keyword>
<dbReference type="PANTHER" id="PTHR10155">
    <property type="entry name" value="PHOSPHATIDYLINOSITOL 3-KINASE REGULATORY SUBUNIT"/>
    <property type="match status" value="1"/>
</dbReference>
<feature type="domain" description="SOCS box" evidence="5">
    <location>
        <begin position="164"/>
        <end position="214"/>
    </location>
</feature>
<evidence type="ECO:0000313" key="6">
    <source>
        <dbReference type="Ensembl" id="ENSPMGP00000002597.1"/>
    </source>
</evidence>
<dbReference type="Pfam" id="PF00017">
    <property type="entry name" value="SH2"/>
    <property type="match status" value="1"/>
</dbReference>
<dbReference type="AlphaFoldDB" id="A0A3B3ZDF7"/>
<evidence type="ECO:0000256" key="3">
    <source>
        <dbReference type="PROSITE-ProRule" id="PRU00191"/>
    </source>
</evidence>
<dbReference type="GO" id="GO:0046935">
    <property type="term" value="F:1-phosphatidylinositol-3-kinase regulator activity"/>
    <property type="evidence" value="ECO:0007669"/>
    <property type="project" value="TreeGrafter"/>
</dbReference>
<dbReference type="InterPro" id="IPR001496">
    <property type="entry name" value="SOCS_box"/>
</dbReference>
<dbReference type="UniPathway" id="UPA00143"/>
<dbReference type="InterPro" id="IPR036860">
    <property type="entry name" value="SH2_dom_sf"/>
</dbReference>
<dbReference type="PROSITE" id="PS50225">
    <property type="entry name" value="SOCS"/>
    <property type="match status" value="1"/>
</dbReference>
<dbReference type="PANTHER" id="PTHR10155:SF4">
    <property type="entry name" value="SUPPRESSOR OF CYTOKINE SIGNALING 1"/>
    <property type="match status" value="1"/>
</dbReference>
<feature type="domain" description="SH2" evidence="4">
    <location>
        <begin position="82"/>
        <end position="175"/>
    </location>
</feature>
<name>A0A3B3ZDF7_9GOBI</name>
<proteinExistence type="predicted"/>
<dbReference type="InterPro" id="IPR000980">
    <property type="entry name" value="SH2"/>
</dbReference>
<evidence type="ECO:0000259" key="4">
    <source>
        <dbReference type="PROSITE" id="PS50001"/>
    </source>
</evidence>
<reference evidence="6" key="1">
    <citation type="submission" date="2025-08" db="UniProtKB">
        <authorList>
            <consortium name="Ensembl"/>
        </authorList>
    </citation>
    <scope>IDENTIFICATION</scope>
</reference>
<dbReference type="SUPFAM" id="SSF55550">
    <property type="entry name" value="SH2 domain"/>
    <property type="match status" value="1"/>
</dbReference>
<protein>
    <submittedName>
        <fullName evidence="6">Uncharacterized protein</fullName>
    </submittedName>
</protein>
<keyword evidence="2 3" id="KW-0727">SH2 domain</keyword>
<accession>A0A3B3ZDF7</accession>
<evidence type="ECO:0000256" key="2">
    <source>
        <dbReference type="ARBA" id="ARBA00022999"/>
    </source>
</evidence>
<dbReference type="Ensembl" id="ENSPMGT00000002747.1">
    <property type="protein sequence ID" value="ENSPMGP00000002597.1"/>
    <property type="gene ID" value="ENSPMGG00000002168.1"/>
</dbReference>